<evidence type="ECO:0000256" key="1">
    <source>
        <dbReference type="SAM" id="MobiDB-lite"/>
    </source>
</evidence>
<gene>
    <name evidence="2" type="ORF">KSS95_17795</name>
</gene>
<feature type="region of interest" description="Disordered" evidence="1">
    <location>
        <begin position="154"/>
        <end position="173"/>
    </location>
</feature>
<evidence type="ECO:0000313" key="2">
    <source>
        <dbReference type="EMBL" id="QXH34012.1"/>
    </source>
</evidence>
<dbReference type="Pfam" id="PF04612">
    <property type="entry name" value="T2SSM"/>
    <property type="match status" value="1"/>
</dbReference>
<sequence>MSIKTRLGAARTQGRQRWQALAPRERRAVALAAGLLAALFCWQVLIAPALAGIAHWEAETPKLRSQAQALDALLAQRAVAPPVDLDLALGQSLAQAGLHNHSRLARMDGAWQLDWQRAPAEAAAAWLQQVPARLGLNIGQLMLQRDADNAAGGPVTFSGTLRMDQAPGAKDPS</sequence>
<dbReference type="EMBL" id="CP077073">
    <property type="protein sequence ID" value="QXH34012.1"/>
    <property type="molecule type" value="Genomic_DNA"/>
</dbReference>
<keyword evidence="3" id="KW-1185">Reference proteome</keyword>
<evidence type="ECO:0000313" key="3">
    <source>
        <dbReference type="Proteomes" id="UP001047646"/>
    </source>
</evidence>
<dbReference type="InterPro" id="IPR007690">
    <property type="entry name" value="T2SS_GspM"/>
</dbReference>
<organism evidence="2 3">
    <name type="scientific">Pseudomonas muyukensis</name>
    <dbReference type="NCBI Taxonomy" id="2842357"/>
    <lineage>
        <taxon>Bacteria</taxon>
        <taxon>Pseudomonadati</taxon>
        <taxon>Pseudomonadota</taxon>
        <taxon>Gammaproteobacteria</taxon>
        <taxon>Pseudomonadales</taxon>
        <taxon>Pseudomonadaceae</taxon>
        <taxon>Pseudomonas</taxon>
    </lineage>
</organism>
<name>A0ABX8M4H0_9PSED</name>
<proteinExistence type="predicted"/>
<accession>A0ABX8M4H0</accession>
<reference evidence="2" key="1">
    <citation type="journal article" date="2021" name="Microorganisms">
        <title>The Ever-Expanding Pseudomonas Genus: Description of 43 New Species and Partition of the Pseudomonas putida Group.</title>
        <authorList>
            <person name="Girard L."/>
            <person name="Lood C."/>
            <person name="Hofte M."/>
            <person name="Vandamme P."/>
            <person name="Rokni-Zadeh H."/>
            <person name="van Noort V."/>
            <person name="Lavigne R."/>
            <person name="De Mot R."/>
        </authorList>
    </citation>
    <scope>NUCLEOTIDE SEQUENCE</scope>
    <source>
        <strain evidence="2">COW39</strain>
    </source>
</reference>
<dbReference type="RefSeq" id="WP_217848374.1">
    <property type="nucleotide sequence ID" value="NZ_CP077073.1"/>
</dbReference>
<protein>
    <submittedName>
        <fullName evidence="2">Type II secretion system protein M</fullName>
    </submittedName>
</protein>
<dbReference type="Proteomes" id="UP001047646">
    <property type="component" value="Chromosome"/>
</dbReference>